<name>A0AAN7WER9_9PEZI</name>
<reference evidence="1" key="1">
    <citation type="submission" date="2023-08" db="EMBL/GenBank/DDBJ databases">
        <title>Black Yeasts Isolated from many extreme environments.</title>
        <authorList>
            <person name="Coleine C."/>
            <person name="Stajich J.E."/>
            <person name="Selbmann L."/>
        </authorList>
    </citation>
    <scope>NUCLEOTIDE SEQUENCE</scope>
    <source>
        <strain evidence="1">CCFEE 5810</strain>
    </source>
</reference>
<protein>
    <submittedName>
        <fullName evidence="1">Uncharacterized protein</fullName>
    </submittedName>
</protein>
<proteinExistence type="predicted"/>
<sequence>MNWPVVPFAAGRGGYGGYPNNLFGGSGGYGGYGQMGPFGYGGLDPRLAQLYGYPFSPFAIPNYGYDDDQYDEYEGIYNSGFVNGAQYAAMMVQMGGGGGWSGGGRYGGSRWGGRGSRGYGGGRVPCDYCHRRQRGPWAFLEGADSVAADRL</sequence>
<organism evidence="1 2">
    <name type="scientific">Elasticomyces elasticus</name>
    <dbReference type="NCBI Taxonomy" id="574655"/>
    <lineage>
        <taxon>Eukaryota</taxon>
        <taxon>Fungi</taxon>
        <taxon>Dikarya</taxon>
        <taxon>Ascomycota</taxon>
        <taxon>Pezizomycotina</taxon>
        <taxon>Dothideomycetes</taxon>
        <taxon>Dothideomycetidae</taxon>
        <taxon>Mycosphaerellales</taxon>
        <taxon>Teratosphaeriaceae</taxon>
        <taxon>Elasticomyces</taxon>
    </lineage>
</organism>
<dbReference type="AlphaFoldDB" id="A0AAN7WER9"/>
<comment type="caution">
    <text evidence="1">The sequence shown here is derived from an EMBL/GenBank/DDBJ whole genome shotgun (WGS) entry which is preliminary data.</text>
</comment>
<evidence type="ECO:0000313" key="1">
    <source>
        <dbReference type="EMBL" id="KAK5703105.1"/>
    </source>
</evidence>
<dbReference type="Proteomes" id="UP001310594">
    <property type="component" value="Unassembled WGS sequence"/>
</dbReference>
<gene>
    <name evidence="1" type="ORF">LTR97_004054</name>
</gene>
<dbReference type="EMBL" id="JAVRQU010000005">
    <property type="protein sequence ID" value="KAK5703105.1"/>
    <property type="molecule type" value="Genomic_DNA"/>
</dbReference>
<accession>A0AAN7WER9</accession>
<evidence type="ECO:0000313" key="2">
    <source>
        <dbReference type="Proteomes" id="UP001310594"/>
    </source>
</evidence>